<gene>
    <name evidence="1" type="ORF">C5167_032586</name>
</gene>
<name>A0A4Y7K5Q9_PAPSO</name>
<evidence type="ECO:0000313" key="2">
    <source>
        <dbReference type="Proteomes" id="UP000316621"/>
    </source>
</evidence>
<sequence>MLIPIKLSGNPCAAQMQLKSCSCILKCGDSKVQCDSMVGIHPSGAEEFVVFPQVVNPTEKSVKHQKEKIITSEENHVRIDEFPTWLLSSLEENNVA</sequence>
<proteinExistence type="predicted"/>
<dbReference type="Gramene" id="RZC68684">
    <property type="protein sequence ID" value="RZC68684"/>
    <property type="gene ID" value="C5167_032586"/>
</dbReference>
<organism evidence="1 2">
    <name type="scientific">Papaver somniferum</name>
    <name type="common">Opium poppy</name>
    <dbReference type="NCBI Taxonomy" id="3469"/>
    <lineage>
        <taxon>Eukaryota</taxon>
        <taxon>Viridiplantae</taxon>
        <taxon>Streptophyta</taxon>
        <taxon>Embryophyta</taxon>
        <taxon>Tracheophyta</taxon>
        <taxon>Spermatophyta</taxon>
        <taxon>Magnoliopsida</taxon>
        <taxon>Ranunculales</taxon>
        <taxon>Papaveraceae</taxon>
        <taxon>Papaveroideae</taxon>
        <taxon>Papaver</taxon>
    </lineage>
</organism>
<protein>
    <submittedName>
        <fullName evidence="1">Uncharacterized protein</fullName>
    </submittedName>
</protein>
<reference evidence="1 2" key="1">
    <citation type="journal article" date="2018" name="Science">
        <title>The opium poppy genome and morphinan production.</title>
        <authorList>
            <person name="Guo L."/>
            <person name="Winzer T."/>
            <person name="Yang X."/>
            <person name="Li Y."/>
            <person name="Ning Z."/>
            <person name="He Z."/>
            <person name="Teodor R."/>
            <person name="Lu Y."/>
            <person name="Bowser T.A."/>
            <person name="Graham I.A."/>
            <person name="Ye K."/>
        </authorList>
    </citation>
    <scope>NUCLEOTIDE SEQUENCE [LARGE SCALE GENOMIC DNA]</scope>
    <source>
        <strain evidence="2">cv. HN1</strain>
        <tissue evidence="1">Leaves</tissue>
    </source>
</reference>
<dbReference type="Proteomes" id="UP000316621">
    <property type="component" value="Chromosome 7"/>
</dbReference>
<keyword evidence="2" id="KW-1185">Reference proteome</keyword>
<dbReference type="EMBL" id="CM010721">
    <property type="protein sequence ID" value="RZC68684.1"/>
    <property type="molecule type" value="Genomic_DNA"/>
</dbReference>
<accession>A0A4Y7K5Q9</accession>
<dbReference type="AlphaFoldDB" id="A0A4Y7K5Q9"/>
<evidence type="ECO:0000313" key="1">
    <source>
        <dbReference type="EMBL" id="RZC68684.1"/>
    </source>
</evidence>